<dbReference type="InterPro" id="IPR029063">
    <property type="entry name" value="SAM-dependent_MTases_sf"/>
</dbReference>
<dbReference type="Gene3D" id="1.10.1020.10">
    <property type="entry name" value="Adenine-specific Methyltransferase, Domain 2"/>
    <property type="match status" value="1"/>
</dbReference>
<dbReference type="AlphaFoldDB" id="A0A9E2KIS4"/>
<dbReference type="EC" id="2.1.1.72" evidence="2"/>
<keyword evidence="5" id="KW-0949">S-adenosyl-L-methionine</keyword>
<proteinExistence type="inferred from homology"/>
<dbReference type="PANTHER" id="PTHR30481:SF3">
    <property type="entry name" value="DNA ADENINE METHYLASE"/>
    <property type="match status" value="1"/>
</dbReference>
<dbReference type="EMBL" id="JAHLFO010000145">
    <property type="protein sequence ID" value="MBU3814915.1"/>
    <property type="molecule type" value="Genomic_DNA"/>
</dbReference>
<dbReference type="InterPro" id="IPR012263">
    <property type="entry name" value="M_m6A_EcoRV"/>
</dbReference>
<evidence type="ECO:0000256" key="5">
    <source>
        <dbReference type="ARBA" id="ARBA00022691"/>
    </source>
</evidence>
<keyword evidence="4 7" id="KW-0808">Transferase</keyword>
<evidence type="ECO:0000313" key="7">
    <source>
        <dbReference type="EMBL" id="MBU3814915.1"/>
    </source>
</evidence>
<evidence type="ECO:0000256" key="3">
    <source>
        <dbReference type="ARBA" id="ARBA00022603"/>
    </source>
</evidence>
<dbReference type="GO" id="GO:0043565">
    <property type="term" value="F:sequence-specific DNA binding"/>
    <property type="evidence" value="ECO:0007669"/>
    <property type="project" value="TreeGrafter"/>
</dbReference>
<dbReference type="Pfam" id="PF02086">
    <property type="entry name" value="MethyltransfD12"/>
    <property type="match status" value="1"/>
</dbReference>
<dbReference type="PIRSF" id="PIRSF000398">
    <property type="entry name" value="M_m6A_EcoRV"/>
    <property type="match status" value="1"/>
</dbReference>
<name>A0A9E2KIS4_9BACE</name>
<protein>
    <recommendedName>
        <fullName evidence="2">site-specific DNA-methyltransferase (adenine-specific)</fullName>
        <ecNumber evidence="2">2.1.1.72</ecNumber>
    </recommendedName>
</protein>
<comment type="caution">
    <text evidence="7">The sequence shown here is derived from an EMBL/GenBank/DDBJ whole genome shotgun (WGS) entry which is preliminary data.</text>
</comment>
<dbReference type="Proteomes" id="UP000824236">
    <property type="component" value="Unassembled WGS sequence"/>
</dbReference>
<gene>
    <name evidence="7" type="ORF">H9791_10550</name>
</gene>
<reference evidence="7" key="2">
    <citation type="submission" date="2021-04" db="EMBL/GenBank/DDBJ databases">
        <authorList>
            <person name="Gilroy R."/>
        </authorList>
    </citation>
    <scope>NUCLEOTIDE SEQUENCE</scope>
    <source>
        <strain evidence="7">B3-3758</strain>
    </source>
</reference>
<reference evidence="7" key="1">
    <citation type="journal article" date="2021" name="PeerJ">
        <title>Extensive microbial diversity within the chicken gut microbiome revealed by metagenomics and culture.</title>
        <authorList>
            <person name="Gilroy R."/>
            <person name="Ravi A."/>
            <person name="Getino M."/>
            <person name="Pursley I."/>
            <person name="Horton D.L."/>
            <person name="Alikhan N.F."/>
            <person name="Baker D."/>
            <person name="Gharbi K."/>
            <person name="Hall N."/>
            <person name="Watson M."/>
            <person name="Adriaenssens E.M."/>
            <person name="Foster-Nyarko E."/>
            <person name="Jarju S."/>
            <person name="Secka A."/>
            <person name="Antonio M."/>
            <person name="Oren A."/>
            <person name="Chaudhuri R.R."/>
            <person name="La Ragione R."/>
            <person name="Hildebrand F."/>
            <person name="Pallen M.J."/>
        </authorList>
    </citation>
    <scope>NUCLEOTIDE SEQUENCE</scope>
    <source>
        <strain evidence="7">B3-3758</strain>
    </source>
</reference>
<dbReference type="InterPro" id="IPR023095">
    <property type="entry name" value="Ade_MeTrfase_dom_2"/>
</dbReference>
<dbReference type="Gene3D" id="3.40.50.150">
    <property type="entry name" value="Vaccinia Virus protein VP39"/>
    <property type="match status" value="1"/>
</dbReference>
<dbReference type="GO" id="GO:1904047">
    <property type="term" value="F:S-adenosyl-L-methionine binding"/>
    <property type="evidence" value="ECO:0007669"/>
    <property type="project" value="TreeGrafter"/>
</dbReference>
<evidence type="ECO:0000256" key="1">
    <source>
        <dbReference type="ARBA" id="ARBA00006594"/>
    </source>
</evidence>
<keyword evidence="3 7" id="KW-0489">Methyltransferase</keyword>
<dbReference type="NCBIfam" id="TIGR00571">
    <property type="entry name" value="dam"/>
    <property type="match status" value="1"/>
</dbReference>
<organism evidence="7 8">
    <name type="scientific">Candidatus Bacteroides intestinipullorum</name>
    <dbReference type="NCBI Taxonomy" id="2838471"/>
    <lineage>
        <taxon>Bacteria</taxon>
        <taxon>Pseudomonadati</taxon>
        <taxon>Bacteroidota</taxon>
        <taxon>Bacteroidia</taxon>
        <taxon>Bacteroidales</taxon>
        <taxon>Bacteroidaceae</taxon>
        <taxon>Bacteroides</taxon>
    </lineage>
</organism>
<dbReference type="GO" id="GO:0032259">
    <property type="term" value="P:methylation"/>
    <property type="evidence" value="ECO:0007669"/>
    <property type="project" value="UniProtKB-KW"/>
</dbReference>
<dbReference type="InterPro" id="IPR012327">
    <property type="entry name" value="MeTrfase_D12"/>
</dbReference>
<comment type="similarity">
    <text evidence="1">Belongs to the N(4)/N(6)-methyltransferase family.</text>
</comment>
<dbReference type="SUPFAM" id="SSF53335">
    <property type="entry name" value="S-adenosyl-L-methionine-dependent methyltransferases"/>
    <property type="match status" value="1"/>
</dbReference>
<evidence type="ECO:0000256" key="2">
    <source>
        <dbReference type="ARBA" id="ARBA00011900"/>
    </source>
</evidence>
<evidence type="ECO:0000256" key="6">
    <source>
        <dbReference type="ARBA" id="ARBA00047942"/>
    </source>
</evidence>
<sequence>MKAIVKYRGGKTQEIPHLLGYIPRFEGRYIEPFLGGGALFFYLEPRQAIINDINAPLMNFYKGIRDDYETVKRELAALEQIYASNRADFDALKRRHPGEHVEDKNETLYYAIRDMFNGKAVKRYSDAAIYYFINKTAYSGMIRYNANGEFNVPFGRYRHLNTGNVTLSHSLLLRRTQLFNDDYKRIFDRAQTDDFMFLDPPYDCTFSDYGNEEYRNGFDEADHRRLAEDFRNLPCRALMVIGLTSLTKELYSRYIVSEYDKQYAVNIRNRFKAAARHIIVANYRKDTAKPVAIPYGKAPEIAQLMLFEKAEPYGKFEQ</sequence>
<accession>A0A9E2KIS4</accession>
<evidence type="ECO:0000256" key="4">
    <source>
        <dbReference type="ARBA" id="ARBA00022679"/>
    </source>
</evidence>
<evidence type="ECO:0000313" key="8">
    <source>
        <dbReference type="Proteomes" id="UP000824236"/>
    </source>
</evidence>
<dbReference type="PRINTS" id="PR00505">
    <property type="entry name" value="D12N6MTFRASE"/>
</dbReference>
<dbReference type="GO" id="GO:0009307">
    <property type="term" value="P:DNA restriction-modification system"/>
    <property type="evidence" value="ECO:0007669"/>
    <property type="project" value="InterPro"/>
</dbReference>
<dbReference type="GO" id="GO:0006298">
    <property type="term" value="P:mismatch repair"/>
    <property type="evidence" value="ECO:0007669"/>
    <property type="project" value="TreeGrafter"/>
</dbReference>
<dbReference type="GO" id="GO:0009007">
    <property type="term" value="F:site-specific DNA-methyltransferase (adenine-specific) activity"/>
    <property type="evidence" value="ECO:0007669"/>
    <property type="project" value="UniProtKB-EC"/>
</dbReference>
<comment type="catalytic activity">
    <reaction evidence="6">
        <text>a 2'-deoxyadenosine in DNA + S-adenosyl-L-methionine = an N(6)-methyl-2'-deoxyadenosine in DNA + S-adenosyl-L-homocysteine + H(+)</text>
        <dbReference type="Rhea" id="RHEA:15197"/>
        <dbReference type="Rhea" id="RHEA-COMP:12418"/>
        <dbReference type="Rhea" id="RHEA-COMP:12419"/>
        <dbReference type="ChEBI" id="CHEBI:15378"/>
        <dbReference type="ChEBI" id="CHEBI:57856"/>
        <dbReference type="ChEBI" id="CHEBI:59789"/>
        <dbReference type="ChEBI" id="CHEBI:90615"/>
        <dbReference type="ChEBI" id="CHEBI:90616"/>
        <dbReference type="EC" id="2.1.1.72"/>
    </reaction>
</comment>
<dbReference type="PANTHER" id="PTHR30481">
    <property type="entry name" value="DNA ADENINE METHYLASE"/>
    <property type="match status" value="1"/>
</dbReference>